<protein>
    <recommendedName>
        <fullName evidence="4">Hut operon positive regulatory protein</fullName>
    </recommendedName>
</protein>
<evidence type="ECO:0000256" key="2">
    <source>
        <dbReference type="ARBA" id="ARBA00009992"/>
    </source>
</evidence>
<evidence type="ECO:0000256" key="1">
    <source>
        <dbReference type="ARBA" id="ARBA00002945"/>
    </source>
</evidence>
<dbReference type="Pfam" id="PF09021">
    <property type="entry name" value="HutP"/>
    <property type="match status" value="1"/>
</dbReference>
<evidence type="ECO:0000313" key="10">
    <source>
        <dbReference type="Proteomes" id="UP000591941"/>
    </source>
</evidence>
<keyword evidence="7" id="KW-0010">Activator</keyword>
<comment type="caution">
    <text evidence="9">The sequence shown here is derived from an EMBL/GenBank/DDBJ whole genome shotgun (WGS) entry which is preliminary data.</text>
</comment>
<reference evidence="9 10" key="1">
    <citation type="submission" date="2020-08" db="EMBL/GenBank/DDBJ databases">
        <title>Genomic Encyclopedia of Type Strains, Phase IV (KMG-IV): sequencing the most valuable type-strain genomes for metagenomic binning, comparative biology and taxonomic classification.</title>
        <authorList>
            <person name="Goeker M."/>
        </authorList>
    </citation>
    <scope>NUCLEOTIDE SEQUENCE [LARGE SCALE GENOMIC DNA]</scope>
    <source>
        <strain evidence="9 10">DSM 21255</strain>
    </source>
</reference>
<dbReference type="Gene3D" id="3.40.1510.10">
    <property type="entry name" value="Hut operon regulatory protein HutP"/>
    <property type="match status" value="1"/>
</dbReference>
<dbReference type="Proteomes" id="UP000591941">
    <property type="component" value="Unassembled WGS sequence"/>
</dbReference>
<keyword evidence="10" id="KW-1185">Reference proteome</keyword>
<keyword evidence="5" id="KW-0694">RNA-binding</keyword>
<dbReference type="GO" id="GO:0003723">
    <property type="term" value="F:RNA binding"/>
    <property type="evidence" value="ECO:0007669"/>
    <property type="project" value="UniProtKB-KW"/>
</dbReference>
<organism evidence="9 10">
    <name type="scientific">Negativicoccus succinicivorans</name>
    <dbReference type="NCBI Taxonomy" id="620903"/>
    <lineage>
        <taxon>Bacteria</taxon>
        <taxon>Bacillati</taxon>
        <taxon>Bacillota</taxon>
        <taxon>Negativicutes</taxon>
        <taxon>Veillonellales</taxon>
        <taxon>Veillonellaceae</taxon>
        <taxon>Negativicoccus</taxon>
    </lineage>
</organism>
<evidence type="ECO:0000256" key="6">
    <source>
        <dbReference type="ARBA" id="ARBA00023015"/>
    </source>
</evidence>
<evidence type="ECO:0000256" key="5">
    <source>
        <dbReference type="ARBA" id="ARBA00022884"/>
    </source>
</evidence>
<keyword evidence="8" id="KW-0804">Transcription</keyword>
<evidence type="ECO:0000313" key="9">
    <source>
        <dbReference type="EMBL" id="MBB6478212.1"/>
    </source>
</evidence>
<dbReference type="SUPFAM" id="SSF111064">
    <property type="entry name" value="Hut operon positive regulatory protein HutP"/>
    <property type="match status" value="1"/>
</dbReference>
<accession>A0A841R6S3</accession>
<evidence type="ECO:0000256" key="3">
    <source>
        <dbReference type="ARBA" id="ARBA00011643"/>
    </source>
</evidence>
<proteinExistence type="inferred from homology"/>
<dbReference type="RefSeq" id="WP_034436876.1">
    <property type="nucleotide sequence ID" value="NZ_CABWNB010000002.1"/>
</dbReference>
<keyword evidence="6" id="KW-0805">Transcription regulation</keyword>
<evidence type="ECO:0000256" key="8">
    <source>
        <dbReference type="ARBA" id="ARBA00023163"/>
    </source>
</evidence>
<dbReference type="InterPro" id="IPR015111">
    <property type="entry name" value="Regulatory_HutP"/>
</dbReference>
<dbReference type="OrthoDB" id="1629373at2"/>
<dbReference type="AlphaFoldDB" id="A0A841R6S3"/>
<dbReference type="GeneID" id="93486537"/>
<comment type="subunit">
    <text evidence="3">Homohexamer.</text>
</comment>
<evidence type="ECO:0000256" key="7">
    <source>
        <dbReference type="ARBA" id="ARBA00023159"/>
    </source>
</evidence>
<dbReference type="InterPro" id="IPR036482">
    <property type="entry name" value="Regulatory_HutP_sf"/>
</dbReference>
<gene>
    <name evidence="9" type="ORF">HNR45_001282</name>
</gene>
<sequence>MGTHEYSSSDVGRVAMKLALTSSRAEENTLRKEFSEAGFKTAAVDFGGVFITILPKLIEHTVVAAQRTGIVSDTHVGEGAVVGAVQSAVEAIKMKALGQNIGGKIAIARKGDHLVVAIYGTVGVLHFNEVVAGIGHRAVYDNI</sequence>
<evidence type="ECO:0000256" key="4">
    <source>
        <dbReference type="ARBA" id="ARBA00019377"/>
    </source>
</evidence>
<comment type="similarity">
    <text evidence="2">Belongs to the HutP family.</text>
</comment>
<comment type="function">
    <text evidence="1">Antiterminator that binds to cis-acting regulatory sequences on the mRNA in the presence of histidine, thereby suppressing transcription termination and activating the hut operon for histidine utilization.</text>
</comment>
<dbReference type="CDD" id="cd11640">
    <property type="entry name" value="HutP"/>
    <property type="match status" value="1"/>
</dbReference>
<name>A0A841R6S3_9FIRM</name>
<dbReference type="EMBL" id="JACHHI010000006">
    <property type="protein sequence ID" value="MBB6478212.1"/>
    <property type="molecule type" value="Genomic_DNA"/>
</dbReference>